<dbReference type="SUPFAM" id="SSF53807">
    <property type="entry name" value="Helical backbone' metal receptor"/>
    <property type="match status" value="1"/>
</dbReference>
<name>A0A6B8TTE3_9CORY</name>
<dbReference type="InterPro" id="IPR054828">
    <property type="entry name" value="Vit_B12_bind_prot"/>
</dbReference>
<comment type="similarity">
    <text evidence="1">Belongs to the bacterial solute-binding protein 8 family.</text>
</comment>
<dbReference type="InterPro" id="IPR050902">
    <property type="entry name" value="ABC_Transporter_SBP"/>
</dbReference>
<feature type="compositionally biased region" description="Low complexity" evidence="3">
    <location>
        <begin position="34"/>
        <end position="52"/>
    </location>
</feature>
<evidence type="ECO:0000259" key="4">
    <source>
        <dbReference type="PROSITE" id="PS50983"/>
    </source>
</evidence>
<dbReference type="GO" id="GO:0071281">
    <property type="term" value="P:cellular response to iron ion"/>
    <property type="evidence" value="ECO:0007669"/>
    <property type="project" value="TreeGrafter"/>
</dbReference>
<sequence length="371" mass="38874">MHEQSRSLSRSQSRSLSRSQSRSLSRSRSRSRSLSRSPSTSGPRPGSRSRSRSLLAGAAALVVSALALAGCASDGEEARSGADSGGGEGNFPVSVATGPAGSGQELTLDERPERIVSLSPTATESLFAIDADDQVVAVDEYSYYPAEAPVDEGLSGYRTSVEAVLAHDPDLVVIAMEEDSLLQGMAAADVPVLFMPPAKNLDDAYAQIETLGVATGNVGGAAEVVRDMSHEIGEAIQSVPAEIRDAGLSYYHEVSSDHYSITDDTFLGTVYGQFGLESIATGDTEYPQLNAEAIVGANPDLIFLANSMSESMTAEDVAARPGWSEITAVKEGRIEALDEDLASRWGPRLPEFFRSIAAVLSDAGVPAAAAN</sequence>
<dbReference type="KEGG" id="cxe:FOB82_06690"/>
<proteinExistence type="inferred from homology"/>
<dbReference type="PANTHER" id="PTHR30535:SF34">
    <property type="entry name" value="MOLYBDATE-BINDING PROTEIN MOLA"/>
    <property type="match status" value="1"/>
</dbReference>
<evidence type="ECO:0000313" key="6">
    <source>
        <dbReference type="Proteomes" id="UP000426857"/>
    </source>
</evidence>
<keyword evidence="2" id="KW-0732">Signal</keyword>
<dbReference type="AlphaFoldDB" id="A0A6B8TTE3"/>
<evidence type="ECO:0000313" key="5">
    <source>
        <dbReference type="EMBL" id="QGS34680.1"/>
    </source>
</evidence>
<dbReference type="InterPro" id="IPR002491">
    <property type="entry name" value="ABC_transptr_periplasmic_BD"/>
</dbReference>
<evidence type="ECO:0000256" key="2">
    <source>
        <dbReference type="ARBA" id="ARBA00022729"/>
    </source>
</evidence>
<dbReference type="PANTHER" id="PTHR30535">
    <property type="entry name" value="VITAMIN B12-BINDING PROTEIN"/>
    <property type="match status" value="1"/>
</dbReference>
<dbReference type="CDD" id="cd01143">
    <property type="entry name" value="YvrC"/>
    <property type="match status" value="1"/>
</dbReference>
<dbReference type="RefSeq" id="WP_155868913.1">
    <property type="nucleotide sequence ID" value="NZ_CP046322.1"/>
</dbReference>
<protein>
    <submittedName>
        <fullName evidence="5">ABC transporter substrate-binding protein</fullName>
    </submittedName>
</protein>
<feature type="region of interest" description="Disordered" evidence="3">
    <location>
        <begin position="75"/>
        <end position="111"/>
    </location>
</feature>
<reference evidence="5 6" key="1">
    <citation type="submission" date="2019-11" db="EMBL/GenBank/DDBJ databases">
        <title>FDA dAtabase for Regulatory Grade micrObial Sequences (FDA-ARGOS): Supporting development and validation of Infectious Disease Dx tests.</title>
        <authorList>
            <person name="Kerrigan L."/>
            <person name="Long C."/>
            <person name="Tallon L."/>
            <person name="Sadzewicz L."/>
            <person name="Vavikolanu K."/>
            <person name="Mehta A."/>
            <person name="Aluvathingal J."/>
            <person name="Nadendla S."/>
            <person name="Yan Y."/>
            <person name="Sichtig H."/>
        </authorList>
    </citation>
    <scope>NUCLEOTIDE SEQUENCE [LARGE SCALE GENOMIC DNA]</scope>
    <source>
        <strain evidence="5 6">FDAARGOS_674</strain>
    </source>
</reference>
<feature type="region of interest" description="Disordered" evidence="3">
    <location>
        <begin position="1"/>
        <end position="52"/>
    </location>
</feature>
<dbReference type="PROSITE" id="PS50983">
    <property type="entry name" value="FE_B12_PBP"/>
    <property type="match status" value="1"/>
</dbReference>
<dbReference type="NCBIfam" id="NF038402">
    <property type="entry name" value="TroA_like"/>
    <property type="match status" value="1"/>
</dbReference>
<evidence type="ECO:0000256" key="3">
    <source>
        <dbReference type="SAM" id="MobiDB-lite"/>
    </source>
</evidence>
<evidence type="ECO:0000256" key="1">
    <source>
        <dbReference type="ARBA" id="ARBA00008814"/>
    </source>
</evidence>
<accession>A0A6B8TTE3</accession>
<gene>
    <name evidence="5" type="ORF">FOB82_06690</name>
</gene>
<dbReference type="Pfam" id="PF01497">
    <property type="entry name" value="Peripla_BP_2"/>
    <property type="match status" value="1"/>
</dbReference>
<dbReference type="Proteomes" id="UP000426857">
    <property type="component" value="Chromosome"/>
</dbReference>
<feature type="domain" description="Fe/B12 periplasmic-binding" evidence="4">
    <location>
        <begin position="114"/>
        <end position="364"/>
    </location>
</feature>
<organism evidence="5 6">
    <name type="scientific">Corynebacterium xerosis</name>
    <dbReference type="NCBI Taxonomy" id="1725"/>
    <lineage>
        <taxon>Bacteria</taxon>
        <taxon>Bacillati</taxon>
        <taxon>Actinomycetota</taxon>
        <taxon>Actinomycetes</taxon>
        <taxon>Mycobacteriales</taxon>
        <taxon>Corynebacteriaceae</taxon>
        <taxon>Corynebacterium</taxon>
    </lineage>
</organism>
<feature type="compositionally biased region" description="Low complexity" evidence="3">
    <location>
        <begin position="1"/>
        <end position="24"/>
    </location>
</feature>
<dbReference type="EMBL" id="CP046322">
    <property type="protein sequence ID" value="QGS34680.1"/>
    <property type="molecule type" value="Genomic_DNA"/>
</dbReference>
<dbReference type="Gene3D" id="3.40.50.1980">
    <property type="entry name" value="Nitrogenase molybdenum iron protein domain"/>
    <property type="match status" value="2"/>
</dbReference>